<evidence type="ECO:0000259" key="3">
    <source>
        <dbReference type="PROSITE" id="PS51462"/>
    </source>
</evidence>
<dbReference type="EMBL" id="JASUXU010000066">
    <property type="protein sequence ID" value="KAK0312229.1"/>
    <property type="molecule type" value="Genomic_DNA"/>
</dbReference>
<dbReference type="InterPro" id="IPR051325">
    <property type="entry name" value="Nudix_hydrolase_domain"/>
</dbReference>
<dbReference type="PROSITE" id="PS00893">
    <property type="entry name" value="NUDIX_BOX"/>
    <property type="match status" value="1"/>
</dbReference>
<evidence type="ECO:0000256" key="2">
    <source>
        <dbReference type="SAM" id="MobiDB-lite"/>
    </source>
</evidence>
<dbReference type="Pfam" id="PF00293">
    <property type="entry name" value="NUDIX"/>
    <property type="match status" value="1"/>
</dbReference>
<name>A0AAN6FBY5_9PEZI</name>
<feature type="compositionally biased region" description="Basic and acidic residues" evidence="2">
    <location>
        <begin position="10"/>
        <end position="20"/>
    </location>
</feature>
<proteinExistence type="predicted"/>
<organism evidence="4 5">
    <name type="scientific">Friedmanniomyces endolithicus</name>
    <dbReference type="NCBI Taxonomy" id="329885"/>
    <lineage>
        <taxon>Eukaryota</taxon>
        <taxon>Fungi</taxon>
        <taxon>Dikarya</taxon>
        <taxon>Ascomycota</taxon>
        <taxon>Pezizomycotina</taxon>
        <taxon>Dothideomycetes</taxon>
        <taxon>Dothideomycetidae</taxon>
        <taxon>Mycosphaerellales</taxon>
        <taxon>Teratosphaeriaceae</taxon>
        <taxon>Friedmanniomyces</taxon>
    </lineage>
</organism>
<accession>A0AAN6FBY5</accession>
<sequence length="229" mass="25517">MSHQRIKKNVRSEAIADPHLKSAPQPICDHTDRNSERPGSSRRCTSDGRPETASTPSMATQYTAEQFVESAGAILFKLSTRQICLVHRLSTGEWLLPKGRRNVGESRAEAAIREAAEETGFQCRLLPLTMTTRAPPAKETANCRDKPRVHHGVCEPFKVTCRPLSGVANLKIIWWYIGAIDEEVSPGAGETQFEVRLFGFEEVEGQLTFSTDWDVVRKAIQIFDANHAT</sequence>
<dbReference type="PROSITE" id="PS51462">
    <property type="entry name" value="NUDIX"/>
    <property type="match status" value="1"/>
</dbReference>
<evidence type="ECO:0000313" key="4">
    <source>
        <dbReference type="EMBL" id="KAK0312229.1"/>
    </source>
</evidence>
<dbReference type="GO" id="GO:0004081">
    <property type="term" value="F:bis(5'-nucleosyl)-tetraphosphatase (asymmetrical) activity"/>
    <property type="evidence" value="ECO:0007669"/>
    <property type="project" value="TreeGrafter"/>
</dbReference>
<feature type="region of interest" description="Disordered" evidence="2">
    <location>
        <begin position="1"/>
        <end position="58"/>
    </location>
</feature>
<dbReference type="SUPFAM" id="SSF55811">
    <property type="entry name" value="Nudix"/>
    <property type="match status" value="1"/>
</dbReference>
<comment type="caution">
    <text evidence="4">The sequence shown here is derived from an EMBL/GenBank/DDBJ whole genome shotgun (WGS) entry which is preliminary data.</text>
</comment>
<evidence type="ECO:0000313" key="5">
    <source>
        <dbReference type="Proteomes" id="UP001168146"/>
    </source>
</evidence>
<keyword evidence="1" id="KW-0378">Hydrolase</keyword>
<reference evidence="4" key="1">
    <citation type="submission" date="2021-12" db="EMBL/GenBank/DDBJ databases">
        <title>Black yeast isolated from Biological Soil Crust.</title>
        <authorList>
            <person name="Kurbessoian T."/>
        </authorList>
    </citation>
    <scope>NUCLEOTIDE SEQUENCE</scope>
    <source>
        <strain evidence="4">CCFEE 5208</strain>
    </source>
</reference>
<protein>
    <recommendedName>
        <fullName evidence="3">Nudix hydrolase domain-containing protein</fullName>
    </recommendedName>
</protein>
<dbReference type="PANTHER" id="PTHR21340:SF0">
    <property type="entry name" value="BIS(5'-NUCLEOSYL)-TETRAPHOSPHATASE [ASYMMETRICAL]"/>
    <property type="match status" value="1"/>
</dbReference>
<dbReference type="InterPro" id="IPR020084">
    <property type="entry name" value="NUDIX_hydrolase_CS"/>
</dbReference>
<dbReference type="InterPro" id="IPR015797">
    <property type="entry name" value="NUDIX_hydrolase-like_dom_sf"/>
</dbReference>
<dbReference type="GO" id="GO:0006167">
    <property type="term" value="P:AMP biosynthetic process"/>
    <property type="evidence" value="ECO:0007669"/>
    <property type="project" value="TreeGrafter"/>
</dbReference>
<gene>
    <name evidence="4" type="ORF">LTR82_014025</name>
</gene>
<dbReference type="InterPro" id="IPR000086">
    <property type="entry name" value="NUDIX_hydrolase_dom"/>
</dbReference>
<dbReference type="Proteomes" id="UP001168146">
    <property type="component" value="Unassembled WGS sequence"/>
</dbReference>
<dbReference type="PANTHER" id="PTHR21340">
    <property type="entry name" value="DIADENOSINE 5,5-P1,P4-TETRAPHOSPHATE PYROPHOSPHOHYDROLASE MUTT"/>
    <property type="match status" value="1"/>
</dbReference>
<feature type="domain" description="Nudix hydrolase" evidence="3">
    <location>
        <begin position="66"/>
        <end position="221"/>
    </location>
</feature>
<dbReference type="Gene3D" id="3.90.79.10">
    <property type="entry name" value="Nucleoside Triphosphate Pyrophosphohydrolase"/>
    <property type="match status" value="1"/>
</dbReference>
<evidence type="ECO:0000256" key="1">
    <source>
        <dbReference type="ARBA" id="ARBA00022801"/>
    </source>
</evidence>
<dbReference type="AlphaFoldDB" id="A0AAN6FBY5"/>
<dbReference type="GO" id="GO:0006754">
    <property type="term" value="P:ATP biosynthetic process"/>
    <property type="evidence" value="ECO:0007669"/>
    <property type="project" value="TreeGrafter"/>
</dbReference>